<organism evidence="1 2">
    <name type="scientific">Bacteroides finegoldii CL09T03C10</name>
    <dbReference type="NCBI Taxonomy" id="997888"/>
    <lineage>
        <taxon>Bacteria</taxon>
        <taxon>Pseudomonadati</taxon>
        <taxon>Bacteroidota</taxon>
        <taxon>Bacteroidia</taxon>
        <taxon>Bacteroidales</taxon>
        <taxon>Bacteroidaceae</taxon>
        <taxon>Bacteroides</taxon>
    </lineage>
</organism>
<evidence type="ECO:0000313" key="1">
    <source>
        <dbReference type="EMBL" id="EKJ90264.1"/>
    </source>
</evidence>
<reference evidence="1 2" key="1">
    <citation type="submission" date="2012-02" db="EMBL/GenBank/DDBJ databases">
        <title>The Genome Sequence of Bacteroides finegoldii CL09T03C10.</title>
        <authorList>
            <consortium name="The Broad Institute Genome Sequencing Platform"/>
            <person name="Earl A."/>
            <person name="Ward D."/>
            <person name="Feldgarden M."/>
            <person name="Gevers D."/>
            <person name="Zitomersky N.L."/>
            <person name="Coyne M.J."/>
            <person name="Comstock L.E."/>
            <person name="Young S.K."/>
            <person name="Zeng Q."/>
            <person name="Gargeya S."/>
            <person name="Fitzgerald M."/>
            <person name="Haas B."/>
            <person name="Abouelleil A."/>
            <person name="Alvarado L."/>
            <person name="Arachchi H.M."/>
            <person name="Berlin A."/>
            <person name="Chapman S.B."/>
            <person name="Gearin G."/>
            <person name="Goldberg J."/>
            <person name="Griggs A."/>
            <person name="Gujja S."/>
            <person name="Hansen M."/>
            <person name="Heiman D."/>
            <person name="Howarth C."/>
            <person name="Larimer J."/>
            <person name="Lui A."/>
            <person name="MacDonald P.J.P."/>
            <person name="McCowen C."/>
            <person name="Montmayeur A."/>
            <person name="Murphy C."/>
            <person name="Neiman D."/>
            <person name="Pearson M."/>
            <person name="Priest M."/>
            <person name="Roberts A."/>
            <person name="Saif S."/>
            <person name="Shea T."/>
            <person name="Sisk P."/>
            <person name="Stolte C."/>
            <person name="Sykes S."/>
            <person name="Wortman J."/>
            <person name="Nusbaum C."/>
            <person name="Birren B."/>
        </authorList>
    </citation>
    <scope>NUCLEOTIDE SEQUENCE [LARGE SCALE GENOMIC DNA]</scope>
    <source>
        <strain evidence="1 2">CL09T03C10</strain>
    </source>
</reference>
<dbReference type="OrthoDB" id="1118459at2"/>
<dbReference type="RefSeq" id="WP_007764128.1">
    <property type="nucleotide sequence ID" value="NZ_AKBZ01000007.1"/>
</dbReference>
<evidence type="ECO:0008006" key="3">
    <source>
        <dbReference type="Google" id="ProtNLM"/>
    </source>
</evidence>
<dbReference type="EMBL" id="AGXW01000010">
    <property type="protein sequence ID" value="EKJ90264.1"/>
    <property type="molecule type" value="Genomic_DNA"/>
</dbReference>
<comment type="caution">
    <text evidence="1">The sequence shown here is derived from an EMBL/GenBank/DDBJ whole genome shotgun (WGS) entry which is preliminary data.</text>
</comment>
<name>K5CB93_9BACE</name>
<gene>
    <name evidence="1" type="ORF">HMPREF1057_02709</name>
</gene>
<dbReference type="Proteomes" id="UP000007995">
    <property type="component" value="Unassembled WGS sequence"/>
</dbReference>
<dbReference type="HOGENOM" id="CLU_123271_0_0_10"/>
<protein>
    <recommendedName>
        <fullName evidence="3">Structural protein P5</fullName>
    </recommendedName>
</protein>
<sequence>MTRGLRNNNPGNIRHDGTRWQGEIIPSTDFAFKQFKTMAYGYRAMLKLLRNYALLHHCYTIRTMVSRWAPPSENDTKSYITTVAKIAGIDPDRRIDIYDRHLMCSLAGAMSRVENGTSAVMADVEAGWDLL</sequence>
<accession>K5CB93</accession>
<dbReference type="AlphaFoldDB" id="K5CB93"/>
<proteinExistence type="predicted"/>
<evidence type="ECO:0000313" key="2">
    <source>
        <dbReference type="Proteomes" id="UP000007995"/>
    </source>
</evidence>